<dbReference type="EMBL" id="LR798261">
    <property type="protein sequence ID" value="CAB5218445.1"/>
    <property type="molecule type" value="Genomic_DNA"/>
</dbReference>
<gene>
    <name evidence="1" type="ORF">UFOVP218_17</name>
</gene>
<accession>A0A6J7WP47</accession>
<proteinExistence type="predicted"/>
<reference evidence="1" key="1">
    <citation type="submission" date="2020-05" db="EMBL/GenBank/DDBJ databases">
        <authorList>
            <person name="Chiriac C."/>
            <person name="Salcher M."/>
            <person name="Ghai R."/>
            <person name="Kavagutti S V."/>
        </authorList>
    </citation>
    <scope>NUCLEOTIDE SEQUENCE</scope>
</reference>
<evidence type="ECO:0000313" key="1">
    <source>
        <dbReference type="EMBL" id="CAB5218445.1"/>
    </source>
</evidence>
<protein>
    <recommendedName>
        <fullName evidence="2">Major tropism determinant N-terminal domain-containing protein</fullName>
    </recommendedName>
</protein>
<organism evidence="1">
    <name type="scientific">uncultured Caudovirales phage</name>
    <dbReference type="NCBI Taxonomy" id="2100421"/>
    <lineage>
        <taxon>Viruses</taxon>
        <taxon>Duplodnaviria</taxon>
        <taxon>Heunggongvirae</taxon>
        <taxon>Uroviricota</taxon>
        <taxon>Caudoviricetes</taxon>
        <taxon>Peduoviridae</taxon>
        <taxon>Maltschvirus</taxon>
        <taxon>Maltschvirus maltsch</taxon>
    </lineage>
</organism>
<sequence>MASFLKIKRSDTSGNPSVLGAGELAYSGLADNGSNGGDRLYIGMGTETAGNAVNHVIIGGKRYTDMVDAATPNKTALTLVKRDSNGKIAADLIGNADSASAWYNPRNLSLTGDATATLVGVDGTQNISAALTLANVNSNTGQFGSTTAIPVITVNAKGLVTAISTVSVATTLSIAGTTGTDTVNLISDTLTFAGGTGVTTTVTDNRVSIAIGQSVGTTDNVTFNSVTVNGTLNSNDITAANITVAGNASITGNLEVLGTITTINSTTVAIGDKNIELSKDATTAAQANGGGITVTGPTVAATLTYSSSDDRWNFNKDLNVANVYAELIGNAATATKWKTARTLSLTGDGAASLLNVDGSQAVSAAFTLATVNSNVGAFGDSVTVPTLTVNGKGLVTAVSQTAIPTASTSVKGLASFDSTQFTVTSGNAYLSLLDCGTY</sequence>
<name>A0A6J7WP47_9CAUD</name>
<evidence type="ECO:0008006" key="2">
    <source>
        <dbReference type="Google" id="ProtNLM"/>
    </source>
</evidence>